<evidence type="ECO:0000313" key="14">
    <source>
        <dbReference type="Proteomes" id="UP001159641"/>
    </source>
</evidence>
<evidence type="ECO:0000256" key="5">
    <source>
        <dbReference type="ARBA" id="ARBA00022892"/>
    </source>
</evidence>
<keyword evidence="5" id="KW-0931">ER-Golgi transport</keyword>
<proteinExistence type="inferred from homology"/>
<evidence type="ECO:0000256" key="3">
    <source>
        <dbReference type="ARBA" id="ARBA00022692"/>
    </source>
</evidence>
<dbReference type="PANTHER" id="PTHR12825">
    <property type="entry name" value="BNIP1-RELATED"/>
    <property type="match status" value="1"/>
</dbReference>
<name>A0AB34I3C8_ESCRO</name>
<evidence type="ECO:0000313" key="13">
    <source>
        <dbReference type="EMBL" id="KAJ8797994.1"/>
    </source>
</evidence>
<comment type="similarity">
    <text evidence="9">Belongs to the SEC20 family.</text>
</comment>
<evidence type="ECO:0000259" key="12">
    <source>
        <dbReference type="Pfam" id="PF03908"/>
    </source>
</evidence>
<evidence type="ECO:0000256" key="9">
    <source>
        <dbReference type="ARBA" id="ARBA00037934"/>
    </source>
</evidence>
<dbReference type="InterPro" id="IPR056173">
    <property type="entry name" value="Sec20_C"/>
</dbReference>
<evidence type="ECO:0000256" key="7">
    <source>
        <dbReference type="ARBA" id="ARBA00023054"/>
    </source>
</evidence>
<keyword evidence="6" id="KW-1133">Transmembrane helix</keyword>
<dbReference type="EMBL" id="JAIQCJ010000090">
    <property type="protein sequence ID" value="KAJ8797994.1"/>
    <property type="molecule type" value="Genomic_DNA"/>
</dbReference>
<evidence type="ECO:0000256" key="6">
    <source>
        <dbReference type="ARBA" id="ARBA00022989"/>
    </source>
</evidence>
<evidence type="ECO:0000256" key="8">
    <source>
        <dbReference type="ARBA" id="ARBA00023136"/>
    </source>
</evidence>
<dbReference type="PANTHER" id="PTHR12825:SF0">
    <property type="entry name" value="VESICLE TRANSPORT PROTEIN SEC20"/>
    <property type="match status" value="1"/>
</dbReference>
<dbReference type="Pfam" id="PF03908">
    <property type="entry name" value="Sec20"/>
    <property type="match status" value="1"/>
</dbReference>
<dbReference type="GO" id="GO:0005789">
    <property type="term" value="C:endoplasmic reticulum membrane"/>
    <property type="evidence" value="ECO:0007669"/>
    <property type="project" value="UniProtKB-SubCell"/>
</dbReference>
<keyword evidence="4" id="KW-0256">Endoplasmic reticulum</keyword>
<comment type="subcellular location">
    <subcellularLocation>
        <location evidence="1">Endoplasmic reticulum membrane</location>
        <topology evidence="1">Single-pass type IV membrane protein</topology>
    </subcellularLocation>
</comment>
<reference evidence="13 14" key="1">
    <citation type="submission" date="2022-11" db="EMBL/GenBank/DDBJ databases">
        <title>Whole genome sequence of Eschrichtius robustus ER-17-0199.</title>
        <authorList>
            <person name="Bruniche-Olsen A."/>
            <person name="Black A.N."/>
            <person name="Fields C.J."/>
            <person name="Walden K."/>
            <person name="Dewoody J.A."/>
        </authorList>
    </citation>
    <scope>NUCLEOTIDE SEQUENCE [LARGE SCALE GENOMIC DNA]</scope>
    <source>
        <strain evidence="13">ER-17-0199</strain>
        <tissue evidence="13">Blubber</tissue>
    </source>
</reference>
<dbReference type="InterPro" id="IPR005606">
    <property type="entry name" value="Sec20"/>
</dbReference>
<organism evidence="13 14">
    <name type="scientific">Eschrichtius robustus</name>
    <name type="common">California gray whale</name>
    <name type="synonym">Eschrichtius gibbosus</name>
    <dbReference type="NCBI Taxonomy" id="9764"/>
    <lineage>
        <taxon>Eukaryota</taxon>
        <taxon>Metazoa</taxon>
        <taxon>Chordata</taxon>
        <taxon>Craniata</taxon>
        <taxon>Vertebrata</taxon>
        <taxon>Euteleostomi</taxon>
        <taxon>Mammalia</taxon>
        <taxon>Eutheria</taxon>
        <taxon>Laurasiatheria</taxon>
        <taxon>Artiodactyla</taxon>
        <taxon>Whippomorpha</taxon>
        <taxon>Cetacea</taxon>
        <taxon>Mysticeti</taxon>
        <taxon>Eschrichtiidae</taxon>
        <taxon>Eschrichtius</taxon>
    </lineage>
</organism>
<evidence type="ECO:0000256" key="1">
    <source>
        <dbReference type="ARBA" id="ARBA00004163"/>
    </source>
</evidence>
<comment type="caution">
    <text evidence="13">The sequence shown here is derived from an EMBL/GenBank/DDBJ whole genome shotgun (WGS) entry which is preliminary data.</text>
</comment>
<dbReference type="GO" id="GO:0031201">
    <property type="term" value="C:SNARE complex"/>
    <property type="evidence" value="ECO:0007669"/>
    <property type="project" value="TreeGrafter"/>
</dbReference>
<evidence type="ECO:0000256" key="11">
    <source>
        <dbReference type="SAM" id="MobiDB-lite"/>
    </source>
</evidence>
<accession>A0AB34I3C8</accession>
<dbReference type="GO" id="GO:0005484">
    <property type="term" value="F:SNAP receptor activity"/>
    <property type="evidence" value="ECO:0007669"/>
    <property type="project" value="InterPro"/>
</dbReference>
<evidence type="ECO:0000256" key="4">
    <source>
        <dbReference type="ARBA" id="ARBA00022824"/>
    </source>
</evidence>
<feature type="domain" description="Sec20 C-terminal" evidence="12">
    <location>
        <begin position="157"/>
        <end position="188"/>
    </location>
</feature>
<dbReference type="Proteomes" id="UP001159641">
    <property type="component" value="Unassembled WGS sequence"/>
</dbReference>
<dbReference type="AlphaFoldDB" id="A0AB34I3C8"/>
<keyword evidence="2" id="KW-0813">Transport</keyword>
<keyword evidence="14" id="KW-1185">Reference proteome</keyword>
<protein>
    <recommendedName>
        <fullName evidence="12">Sec20 C-terminal domain-containing protein</fullName>
    </recommendedName>
</protein>
<feature type="coiled-coil region" evidence="10">
    <location>
        <begin position="111"/>
        <end position="144"/>
    </location>
</feature>
<gene>
    <name evidence="13" type="ORF">J1605_016877</name>
</gene>
<feature type="region of interest" description="Disordered" evidence="11">
    <location>
        <begin position="181"/>
        <end position="211"/>
    </location>
</feature>
<dbReference type="GO" id="GO:0006890">
    <property type="term" value="P:retrograde vesicle-mediated transport, Golgi to endoplasmic reticulum"/>
    <property type="evidence" value="ECO:0007669"/>
    <property type="project" value="InterPro"/>
</dbReference>
<keyword evidence="8" id="KW-0472">Membrane</keyword>
<keyword evidence="3" id="KW-0812">Transmembrane</keyword>
<evidence type="ECO:0000256" key="2">
    <source>
        <dbReference type="ARBA" id="ARBA00022448"/>
    </source>
</evidence>
<keyword evidence="7 10" id="KW-0175">Coiled coil</keyword>
<evidence type="ECO:0000256" key="10">
    <source>
        <dbReference type="SAM" id="Coils"/>
    </source>
</evidence>
<sequence>MGGREAPVKALLIIPSSLSLRLTRSTPGGRLIFPTSQGKSTRLGATILARRRPVSRGRCRKTRRGRRKPVRKRVGTWAPRQPVAGFPNMAVPQDVHVRICNQEIVKFDLEVKALIQELEQSAKEQDKESEKQVLLQEVENHKKQMLRKTAKESLAQTSSAITESLMGISRMMSQQVQQSEEAMQTLGKAGPAVGSCPPGSSTSAPICPQAY</sequence>